<dbReference type="PANTHER" id="PTHR46401:SF2">
    <property type="entry name" value="GLYCOSYLTRANSFERASE WBBK-RELATED"/>
    <property type="match status" value="1"/>
</dbReference>
<gene>
    <name evidence="2" type="ORF">QWT87_15225</name>
</gene>
<evidence type="ECO:0000313" key="2">
    <source>
        <dbReference type="EMBL" id="MDO3426252.1"/>
    </source>
</evidence>
<sequence>MMFSKKKKTFVTIFPNCENIHLIKDVGMIPYLLYKNHHYDSYIAGYSDGPFPYLESDVRGLKTLKIKKVFSGNETLNILFFLLLHLRKIDVINFYHFSLQKVLLCFIFKVLTFGRGKSYIKLDANDSILDQEYTGLKRKLIGHLVKYVDIISAEIESIVNALNEKNIFGKEVFLISNGFYSQKISNVPYGKKKKRCITVSRLDDPGKSNLTLIEGFLTFCKQNPDNDWDFVLVGAYSEKFLSAIRNITDKYAGFADRIILAGAVYDRMELAKLYEESALFLFASLSESFGFVYLEALSNKCFIISTPLNPCKEITDNWKYAAVFNYQNPDDLAVKIKETIAKDDLEKLSREGAEYVYSKYYWPIIIDKLNNKLLKL</sequence>
<proteinExistence type="predicted"/>
<evidence type="ECO:0000313" key="3">
    <source>
        <dbReference type="Proteomes" id="UP001168128"/>
    </source>
</evidence>
<keyword evidence="2" id="KW-0328">Glycosyltransferase</keyword>
<keyword evidence="3" id="KW-1185">Reference proteome</keyword>
<name>A0ABT8U5B7_9FLAO</name>
<organism evidence="2 3">
    <name type="scientific">Chryseobacterium urinae</name>
    <dbReference type="NCBI Taxonomy" id="3058400"/>
    <lineage>
        <taxon>Bacteria</taxon>
        <taxon>Pseudomonadati</taxon>
        <taxon>Bacteroidota</taxon>
        <taxon>Flavobacteriia</taxon>
        <taxon>Flavobacteriales</taxon>
        <taxon>Weeksellaceae</taxon>
        <taxon>Chryseobacterium group</taxon>
        <taxon>Chryseobacterium</taxon>
    </lineage>
</organism>
<reference evidence="2" key="1">
    <citation type="submission" date="2023-07" db="EMBL/GenBank/DDBJ databases">
        <title>AMR profile of multidrug- resistance Chryseobacterium gambrini related strain.</title>
        <authorList>
            <person name="Kirdat K."/>
            <person name="Bhatt A."/>
            <person name="Kuyare S."/>
            <person name="Yadav A."/>
        </authorList>
    </citation>
    <scope>NUCLEOTIDE SEQUENCE</scope>
    <source>
        <strain evidence="2">APV-1</strain>
    </source>
</reference>
<dbReference type="Pfam" id="PF13692">
    <property type="entry name" value="Glyco_trans_1_4"/>
    <property type="match status" value="1"/>
</dbReference>
<dbReference type="EC" id="2.4.-.-" evidence="2"/>
<dbReference type="PANTHER" id="PTHR46401">
    <property type="entry name" value="GLYCOSYLTRANSFERASE WBBK-RELATED"/>
    <property type="match status" value="1"/>
</dbReference>
<keyword evidence="1 2" id="KW-0808">Transferase</keyword>
<dbReference type="SUPFAM" id="SSF53756">
    <property type="entry name" value="UDP-Glycosyltransferase/glycogen phosphorylase"/>
    <property type="match status" value="1"/>
</dbReference>
<protein>
    <submittedName>
        <fullName evidence="2">Glycosyltransferase</fullName>
        <ecNumber evidence="2">2.4.-.-</ecNumber>
    </submittedName>
</protein>
<evidence type="ECO:0000256" key="1">
    <source>
        <dbReference type="ARBA" id="ARBA00022679"/>
    </source>
</evidence>
<comment type="caution">
    <text evidence="2">The sequence shown here is derived from an EMBL/GenBank/DDBJ whole genome shotgun (WGS) entry which is preliminary data.</text>
</comment>
<dbReference type="Proteomes" id="UP001168128">
    <property type="component" value="Unassembled WGS sequence"/>
</dbReference>
<dbReference type="RefSeq" id="WP_302716968.1">
    <property type="nucleotide sequence ID" value="NZ_JAULSJ010000025.1"/>
</dbReference>
<accession>A0ABT8U5B7</accession>
<dbReference type="GO" id="GO:0016757">
    <property type="term" value="F:glycosyltransferase activity"/>
    <property type="evidence" value="ECO:0007669"/>
    <property type="project" value="UniProtKB-KW"/>
</dbReference>
<dbReference type="Gene3D" id="3.40.50.2000">
    <property type="entry name" value="Glycogen Phosphorylase B"/>
    <property type="match status" value="2"/>
</dbReference>
<dbReference type="EMBL" id="JAULSJ010000025">
    <property type="protein sequence ID" value="MDO3426252.1"/>
    <property type="molecule type" value="Genomic_DNA"/>
</dbReference>